<sequence>MASIQNIPPPSPRKQRFRKVKKAPKDAMEWTKKQYNQQYDRWVPWLEDQYLKYFTKDNKASYATKDQLAKTKVTGDSRVDKVQDDVSGAAVGQVGQGGLAQPVGDVVSKEAVNRAERGGKDEHGGYVPSVTGDGEPSQLDKVVEPVAEGAKDVAAETSEAASKTGEAAGKTGEGVKEGAGKAGGYFGGWFGGKKAE</sequence>
<dbReference type="AlphaFoldDB" id="A0A5N5DG07"/>
<evidence type="ECO:0000256" key="1">
    <source>
        <dbReference type="SAM" id="MobiDB-lite"/>
    </source>
</evidence>
<gene>
    <name evidence="2" type="ORF">DBV05_g4575</name>
</gene>
<evidence type="ECO:0000313" key="2">
    <source>
        <dbReference type="EMBL" id="KAB2576773.1"/>
    </source>
</evidence>
<feature type="region of interest" description="Disordered" evidence="1">
    <location>
        <begin position="1"/>
        <end position="25"/>
    </location>
</feature>
<dbReference type="Proteomes" id="UP000325902">
    <property type="component" value="Unassembled WGS sequence"/>
</dbReference>
<evidence type="ECO:0000313" key="3">
    <source>
        <dbReference type="Proteomes" id="UP000325902"/>
    </source>
</evidence>
<dbReference type="OrthoDB" id="3001700at2759"/>
<proteinExistence type="predicted"/>
<feature type="compositionally biased region" description="Gly residues" evidence="1">
    <location>
        <begin position="180"/>
        <end position="196"/>
    </location>
</feature>
<accession>A0A5N5DG07</accession>
<reference evidence="2 3" key="1">
    <citation type="journal article" date="2019" name="Sci. Rep.">
        <title>A multi-omics analysis of the grapevine pathogen Lasiodiplodia theobromae reveals that temperature affects the expression of virulence- and pathogenicity-related genes.</title>
        <authorList>
            <person name="Felix C."/>
            <person name="Meneses R."/>
            <person name="Goncalves M.F.M."/>
            <person name="Tilleman L."/>
            <person name="Duarte A.S."/>
            <person name="Jorrin-Novo J.V."/>
            <person name="Van de Peer Y."/>
            <person name="Deforce D."/>
            <person name="Van Nieuwerburgh F."/>
            <person name="Esteves A.C."/>
            <person name="Alves A."/>
        </authorList>
    </citation>
    <scope>NUCLEOTIDE SEQUENCE [LARGE SCALE GENOMIC DNA]</scope>
    <source>
        <strain evidence="2 3">LA-SOL3</strain>
    </source>
</reference>
<feature type="compositionally biased region" description="Basic residues" evidence="1">
    <location>
        <begin position="13"/>
        <end position="22"/>
    </location>
</feature>
<feature type="compositionally biased region" description="Basic and acidic residues" evidence="1">
    <location>
        <begin position="113"/>
        <end position="124"/>
    </location>
</feature>
<feature type="region of interest" description="Disordered" evidence="1">
    <location>
        <begin position="113"/>
        <end position="196"/>
    </location>
</feature>
<organism evidence="2 3">
    <name type="scientific">Lasiodiplodia theobromae</name>
    <dbReference type="NCBI Taxonomy" id="45133"/>
    <lineage>
        <taxon>Eukaryota</taxon>
        <taxon>Fungi</taxon>
        <taxon>Dikarya</taxon>
        <taxon>Ascomycota</taxon>
        <taxon>Pezizomycotina</taxon>
        <taxon>Dothideomycetes</taxon>
        <taxon>Dothideomycetes incertae sedis</taxon>
        <taxon>Botryosphaeriales</taxon>
        <taxon>Botryosphaeriaceae</taxon>
        <taxon>Lasiodiplodia</taxon>
    </lineage>
</organism>
<name>A0A5N5DG07_9PEZI</name>
<dbReference type="EMBL" id="VCHE01000021">
    <property type="protein sequence ID" value="KAB2576773.1"/>
    <property type="molecule type" value="Genomic_DNA"/>
</dbReference>
<protein>
    <submittedName>
        <fullName evidence="2">Uncharacterized protein</fullName>
    </submittedName>
</protein>
<comment type="caution">
    <text evidence="2">The sequence shown here is derived from an EMBL/GenBank/DDBJ whole genome shotgun (WGS) entry which is preliminary data.</text>
</comment>
<keyword evidence="3" id="KW-1185">Reference proteome</keyword>